<dbReference type="Pfam" id="PF00005">
    <property type="entry name" value="ABC_tran"/>
    <property type="match status" value="1"/>
</dbReference>
<dbReference type="GO" id="GO:0016887">
    <property type="term" value="F:ATP hydrolysis activity"/>
    <property type="evidence" value="ECO:0007669"/>
    <property type="project" value="InterPro"/>
</dbReference>
<evidence type="ECO:0000259" key="6">
    <source>
        <dbReference type="PROSITE" id="PS50893"/>
    </source>
</evidence>
<dbReference type="PANTHER" id="PTHR42794">
    <property type="entry name" value="HEMIN IMPORT ATP-BINDING PROTEIN HMUV"/>
    <property type="match status" value="1"/>
</dbReference>
<dbReference type="CDD" id="cd03214">
    <property type="entry name" value="ABC_Iron-Siderophores_B12_Hemin"/>
    <property type="match status" value="1"/>
</dbReference>
<dbReference type="eggNOG" id="COG1120">
    <property type="taxonomic scope" value="Bacteria"/>
</dbReference>
<dbReference type="InterPro" id="IPR003593">
    <property type="entry name" value="AAA+_ATPase"/>
</dbReference>
<keyword evidence="3" id="KW-0067">ATP-binding</keyword>
<dbReference type="OrthoDB" id="5515229at2"/>
<name>D1B175_SULD5</name>
<dbReference type="PROSITE" id="PS00211">
    <property type="entry name" value="ABC_TRANSPORTER_1"/>
    <property type="match status" value="1"/>
</dbReference>
<evidence type="ECO:0000256" key="1">
    <source>
        <dbReference type="ARBA" id="ARBA00022448"/>
    </source>
</evidence>
<keyword evidence="8" id="KW-1185">Reference proteome</keyword>
<dbReference type="Proteomes" id="UP000002222">
    <property type="component" value="Chromosome"/>
</dbReference>
<dbReference type="FunFam" id="3.40.50.300:FF:000134">
    <property type="entry name" value="Iron-enterobactin ABC transporter ATP-binding protein"/>
    <property type="match status" value="1"/>
</dbReference>
<dbReference type="HOGENOM" id="CLU_000604_1_11_7"/>
<dbReference type="RefSeq" id="WP_012856609.1">
    <property type="nucleotide sequence ID" value="NC_013512.1"/>
</dbReference>
<reference evidence="8" key="1">
    <citation type="submission" date="2009-11" db="EMBL/GenBank/DDBJ databases">
        <title>The complete genome of Sulfurospirillum deleyianum DSM 6946.</title>
        <authorList>
            <consortium name="US DOE Joint Genome Institute (JGI-PGF)"/>
            <person name="Lucas S."/>
            <person name="Copeland A."/>
            <person name="Lapidus A."/>
            <person name="Glavina del Rio T."/>
            <person name="Dalin E."/>
            <person name="Tice H."/>
            <person name="Bruce D."/>
            <person name="Goodwin L."/>
            <person name="Pitluck S."/>
            <person name="Kyrpides N."/>
            <person name="Mavromatis K."/>
            <person name="Ivanova N."/>
            <person name="Ovchinnikova G."/>
            <person name="Munk A.C."/>
            <person name="Lu M."/>
            <person name="Brettin T."/>
            <person name="Detter J.C."/>
            <person name="Han C."/>
            <person name="Tapia R."/>
            <person name="Larimer F."/>
            <person name="Land M."/>
            <person name="Hauser L."/>
            <person name="Markowitz V."/>
            <person name="Cheng J.F."/>
            <person name="Hugenholtz P."/>
            <person name="Woyke T."/>
            <person name="Wu D."/>
            <person name="Aumann P."/>
            <person name="Schneider S."/>
            <person name="Lang E."/>
            <person name="Spring S."/>
            <person name="Klenk H.P."/>
            <person name="Eisen J.A."/>
        </authorList>
    </citation>
    <scope>NUCLEOTIDE SEQUENCE [LARGE SCALE GENOMIC DNA]</scope>
    <source>
        <strain evidence="8">ATCC 51133 / DSM 6946 / 5175</strain>
    </source>
</reference>
<dbReference type="GO" id="GO:0005524">
    <property type="term" value="F:ATP binding"/>
    <property type="evidence" value="ECO:0007669"/>
    <property type="project" value="UniProtKB-KW"/>
</dbReference>
<feature type="domain" description="ABC transporter" evidence="6">
    <location>
        <begin position="3"/>
        <end position="234"/>
    </location>
</feature>
<protein>
    <submittedName>
        <fullName evidence="7">ABC transporter related protein</fullName>
    </submittedName>
</protein>
<dbReference type="PANTHER" id="PTHR42794:SF1">
    <property type="entry name" value="HEMIN IMPORT ATP-BINDING PROTEIN HMUV"/>
    <property type="match status" value="1"/>
</dbReference>
<accession>D1B175</accession>
<dbReference type="PROSITE" id="PS50893">
    <property type="entry name" value="ABC_TRANSPORTER_2"/>
    <property type="match status" value="1"/>
</dbReference>
<dbReference type="SMART" id="SM00382">
    <property type="entry name" value="AAA"/>
    <property type="match status" value="1"/>
</dbReference>
<dbReference type="InterPro" id="IPR027417">
    <property type="entry name" value="P-loop_NTPase"/>
</dbReference>
<dbReference type="AlphaFoldDB" id="D1B175"/>
<dbReference type="STRING" id="525898.Sdel_0814"/>
<dbReference type="InterPro" id="IPR017871">
    <property type="entry name" value="ABC_transporter-like_CS"/>
</dbReference>
<evidence type="ECO:0000313" key="7">
    <source>
        <dbReference type="EMBL" id="ACZ11845.1"/>
    </source>
</evidence>
<sequence>MTLRIENLSYTVGKTPLLHNITTHAHSGEIIGIIGPNGAGKSTLLKHIAGIFASRHIFLDDVELSTLSVRERAKTIAYLSQFATTPSMSVLEVLELGRRAYSGMFLNPNDKAMIHESIEHFHLTPLLERNIATLSGGERQKVLIASALLQEPKVLLLDEPISHLDPKNQLEMLSAMRHATHEKALITFIVLHDMQHAIHYTHRLLMLQNGGIVYDTPTKSLEASMLSTLFEVETSLHVNNGHTFVYYGHEHEETPHKHHH</sequence>
<dbReference type="SUPFAM" id="SSF52540">
    <property type="entry name" value="P-loop containing nucleoside triphosphate hydrolases"/>
    <property type="match status" value="1"/>
</dbReference>
<organism evidence="7 8">
    <name type="scientific">Sulfurospirillum deleyianum (strain ATCC 51133 / DSM 6946 / 5175)</name>
    <dbReference type="NCBI Taxonomy" id="525898"/>
    <lineage>
        <taxon>Bacteria</taxon>
        <taxon>Pseudomonadati</taxon>
        <taxon>Campylobacterota</taxon>
        <taxon>Epsilonproteobacteria</taxon>
        <taxon>Campylobacterales</taxon>
        <taxon>Sulfurospirillaceae</taxon>
        <taxon>Sulfurospirillum</taxon>
    </lineage>
</organism>
<keyword evidence="1" id="KW-0813">Transport</keyword>
<evidence type="ECO:0000256" key="2">
    <source>
        <dbReference type="ARBA" id="ARBA00022741"/>
    </source>
</evidence>
<keyword evidence="2" id="KW-0547">Nucleotide-binding</keyword>
<evidence type="ECO:0000256" key="3">
    <source>
        <dbReference type="ARBA" id="ARBA00022840"/>
    </source>
</evidence>
<dbReference type="Gene3D" id="3.40.50.300">
    <property type="entry name" value="P-loop containing nucleotide triphosphate hydrolases"/>
    <property type="match status" value="1"/>
</dbReference>
<reference evidence="7 8" key="2">
    <citation type="journal article" date="2010" name="Stand. Genomic Sci.">
        <title>Complete genome sequence of Sulfurospirillum deleyianum type strain (5175).</title>
        <authorList>
            <person name="Sikorski J."/>
            <person name="Lapidus A."/>
            <person name="Copeland A."/>
            <person name="Glavina Del Rio T."/>
            <person name="Nolan M."/>
            <person name="Lucas S."/>
            <person name="Chen F."/>
            <person name="Tice H."/>
            <person name="Cheng J.F."/>
            <person name="Saunders E."/>
            <person name="Bruce D."/>
            <person name="Goodwin L."/>
            <person name="Pitluck S."/>
            <person name="Ovchinnikova G."/>
            <person name="Pati A."/>
            <person name="Ivanova N."/>
            <person name="Mavromatis K."/>
            <person name="Chen A."/>
            <person name="Palaniappan K."/>
            <person name="Chain P."/>
            <person name="Land M."/>
            <person name="Hauser L."/>
            <person name="Chang Y.J."/>
            <person name="Jeffries C.D."/>
            <person name="Brettin T."/>
            <person name="Detter J.C."/>
            <person name="Han C."/>
            <person name="Rohde M."/>
            <person name="Lang E."/>
            <person name="Spring S."/>
            <person name="Goker M."/>
            <person name="Bristow J."/>
            <person name="Eisen J.A."/>
            <person name="Markowitz V."/>
            <person name="Hugenholtz P."/>
            <person name="Kyrpides N.C."/>
            <person name="Klenk H.P."/>
        </authorList>
    </citation>
    <scope>NUCLEOTIDE SEQUENCE [LARGE SCALE GENOMIC DNA]</scope>
    <source>
        <strain evidence="8">ATCC 51133 / DSM 6946 / 5175</strain>
    </source>
</reference>
<keyword evidence="4" id="KW-1278">Translocase</keyword>
<dbReference type="InterPro" id="IPR003439">
    <property type="entry name" value="ABC_transporter-like_ATP-bd"/>
</dbReference>
<evidence type="ECO:0000313" key="8">
    <source>
        <dbReference type="Proteomes" id="UP000002222"/>
    </source>
</evidence>
<evidence type="ECO:0000256" key="5">
    <source>
        <dbReference type="ARBA" id="ARBA00037066"/>
    </source>
</evidence>
<dbReference type="EMBL" id="CP001816">
    <property type="protein sequence ID" value="ACZ11845.1"/>
    <property type="molecule type" value="Genomic_DNA"/>
</dbReference>
<comment type="function">
    <text evidence="5">Part of the ABC transporter complex HmuTUV involved in hemin import. Responsible for energy coupling to the transport system.</text>
</comment>
<dbReference type="KEGG" id="sdl:Sdel_0814"/>
<gene>
    <name evidence="7" type="ordered locus">Sdel_0814</name>
</gene>
<evidence type="ECO:0000256" key="4">
    <source>
        <dbReference type="ARBA" id="ARBA00022967"/>
    </source>
</evidence>
<proteinExistence type="predicted"/>